<reference evidence="2 3" key="1">
    <citation type="journal article" date="2019" name="Nat. Ecol. Evol.">
        <title>Megaphylogeny resolves global patterns of mushroom evolution.</title>
        <authorList>
            <person name="Varga T."/>
            <person name="Krizsan K."/>
            <person name="Foldi C."/>
            <person name="Dima B."/>
            <person name="Sanchez-Garcia M."/>
            <person name="Sanchez-Ramirez S."/>
            <person name="Szollosi G.J."/>
            <person name="Szarkandi J.G."/>
            <person name="Papp V."/>
            <person name="Albert L."/>
            <person name="Andreopoulos W."/>
            <person name="Angelini C."/>
            <person name="Antonin V."/>
            <person name="Barry K.W."/>
            <person name="Bougher N.L."/>
            <person name="Buchanan P."/>
            <person name="Buyck B."/>
            <person name="Bense V."/>
            <person name="Catcheside P."/>
            <person name="Chovatia M."/>
            <person name="Cooper J."/>
            <person name="Damon W."/>
            <person name="Desjardin D."/>
            <person name="Finy P."/>
            <person name="Geml J."/>
            <person name="Haridas S."/>
            <person name="Hughes K."/>
            <person name="Justo A."/>
            <person name="Karasinski D."/>
            <person name="Kautmanova I."/>
            <person name="Kiss B."/>
            <person name="Kocsube S."/>
            <person name="Kotiranta H."/>
            <person name="LaButti K.M."/>
            <person name="Lechner B.E."/>
            <person name="Liimatainen K."/>
            <person name="Lipzen A."/>
            <person name="Lukacs Z."/>
            <person name="Mihaltcheva S."/>
            <person name="Morgado L.N."/>
            <person name="Niskanen T."/>
            <person name="Noordeloos M.E."/>
            <person name="Ohm R.A."/>
            <person name="Ortiz-Santana B."/>
            <person name="Ovrebo C."/>
            <person name="Racz N."/>
            <person name="Riley R."/>
            <person name="Savchenko A."/>
            <person name="Shiryaev A."/>
            <person name="Soop K."/>
            <person name="Spirin V."/>
            <person name="Szebenyi C."/>
            <person name="Tomsovsky M."/>
            <person name="Tulloss R.E."/>
            <person name="Uehling J."/>
            <person name="Grigoriev I.V."/>
            <person name="Vagvolgyi C."/>
            <person name="Papp T."/>
            <person name="Martin F.M."/>
            <person name="Miettinen O."/>
            <person name="Hibbett D.S."/>
            <person name="Nagy L.G."/>
        </authorList>
    </citation>
    <scope>NUCLEOTIDE SEQUENCE [LARGE SCALE GENOMIC DNA]</scope>
    <source>
        <strain evidence="2 3">CBS 962.96</strain>
    </source>
</reference>
<feature type="compositionally biased region" description="Basic and acidic residues" evidence="1">
    <location>
        <begin position="476"/>
        <end position="485"/>
    </location>
</feature>
<organism evidence="2 3">
    <name type="scientific">Dendrothele bispora (strain CBS 962.96)</name>
    <dbReference type="NCBI Taxonomy" id="1314807"/>
    <lineage>
        <taxon>Eukaryota</taxon>
        <taxon>Fungi</taxon>
        <taxon>Dikarya</taxon>
        <taxon>Basidiomycota</taxon>
        <taxon>Agaricomycotina</taxon>
        <taxon>Agaricomycetes</taxon>
        <taxon>Agaricomycetidae</taxon>
        <taxon>Agaricales</taxon>
        <taxon>Agaricales incertae sedis</taxon>
        <taxon>Dendrothele</taxon>
    </lineage>
</organism>
<dbReference type="OrthoDB" id="3060267at2759"/>
<keyword evidence="3" id="KW-1185">Reference proteome</keyword>
<feature type="region of interest" description="Disordered" evidence="1">
    <location>
        <begin position="1"/>
        <end position="49"/>
    </location>
</feature>
<feature type="compositionally biased region" description="Basic and acidic residues" evidence="1">
    <location>
        <begin position="563"/>
        <end position="573"/>
    </location>
</feature>
<proteinExistence type="predicted"/>
<feature type="region of interest" description="Disordered" evidence="1">
    <location>
        <begin position="881"/>
        <end position="922"/>
    </location>
</feature>
<evidence type="ECO:0000313" key="2">
    <source>
        <dbReference type="EMBL" id="THU86890.1"/>
    </source>
</evidence>
<feature type="compositionally biased region" description="Polar residues" evidence="1">
    <location>
        <begin position="349"/>
        <end position="362"/>
    </location>
</feature>
<protein>
    <submittedName>
        <fullName evidence="2">Uncharacterized protein</fullName>
    </submittedName>
</protein>
<feature type="compositionally biased region" description="Low complexity" evidence="1">
    <location>
        <begin position="486"/>
        <end position="497"/>
    </location>
</feature>
<feature type="region of interest" description="Disordered" evidence="1">
    <location>
        <begin position="349"/>
        <end position="384"/>
    </location>
</feature>
<name>A0A4S8LDS0_DENBC</name>
<feature type="compositionally biased region" description="Basic and acidic residues" evidence="1">
    <location>
        <begin position="527"/>
        <end position="541"/>
    </location>
</feature>
<feature type="compositionally biased region" description="Basic and acidic residues" evidence="1">
    <location>
        <begin position="881"/>
        <end position="895"/>
    </location>
</feature>
<sequence>MDQTNTAPPDDDHRRQPTPAPPTRESISRASSRNSNVSNVSRSAYPGVPEELLEQLDRAREHRETARMNWMNACADTSVSREVVDSLDRTFLEASVLLEAAKHECRRYRLTGPRTQTPSRQEETPRMSAPTPLRAVPEQPEILTGSGEDPRDTPEDDERPRSAPRTTRTRDRSTTMRSAEGDREGNASTHQTPARHDEQNRSRLFAVPSNREQNRSSDNSSASVPEGPHERTIFLAMEQLGQGRGESETQEQYQTRMRAFDRQRRASSGGVYRHPNARDRQAIVEDGSADADNEKEAPDLVPPNVTVRRGRAQRASVMDDPDEPDIFGIRGSGTIPTTQANWTRRVNQTQPVGGNTPPTINHATKPPTPKPSSPASFPETTSTRGSYVNVHPPVFSAFDTVPLNYRGVAQFIHDANQDHRGRETPPHIHRAFVPQVDTINTRHTINEYAPDVDPLYTGIQPQTSRRNRVGWSQDRTQSEPRDRSGHNNGRGSGRRPPSGGGGDDPSDSGDNDDNHGNNDHYCPGEGWKWRGQSDRRSEPRRGSHGGGPPGGGPPDDGDDDGGYDDRPRDDRRNTPKRKRGVTPFSEIPEEGARYFEYEFFEYKAKTKNSNRPVKERVFAMFARLIEWRLFTKRQVTGDSKAQKNLINSIPKLKQYTGQNSIIVLDNFLRGLIRHMEIQGLTGPEKIEDSEGTLVVTNEDSGRTILMAGNLTEAALEWYQAYAEQPPDSFEQGMKASAHWRTFLQIFRALFDRFITGAALKEIDTLYDKVKYTTAGGVRQLFSDMKMYAQTMPVPPDEYRFKDSLIEKLPQSMRRIVLNDGLSANTASVDEIMQRALAVESGWESEAYYNAPTKVKLGGTIPKTMTKVKRERHQVVDHARIREVEKKFEKDKERDNCLPPRQPRNDPPRRPSQPRGGKVRTPG</sequence>
<feature type="region of interest" description="Disordered" evidence="1">
    <location>
        <begin position="451"/>
        <end position="584"/>
    </location>
</feature>
<dbReference type="EMBL" id="ML179474">
    <property type="protein sequence ID" value="THU86890.1"/>
    <property type="molecule type" value="Genomic_DNA"/>
</dbReference>
<gene>
    <name evidence="2" type="ORF">K435DRAFT_867817</name>
</gene>
<feature type="region of interest" description="Disordered" evidence="1">
    <location>
        <begin position="108"/>
        <end position="337"/>
    </location>
</feature>
<evidence type="ECO:0000256" key="1">
    <source>
        <dbReference type="SAM" id="MobiDB-lite"/>
    </source>
</evidence>
<feature type="compositionally biased region" description="Basic and acidic residues" evidence="1">
    <location>
        <begin position="148"/>
        <end position="161"/>
    </location>
</feature>
<dbReference type="AlphaFoldDB" id="A0A4S8LDS0"/>
<dbReference type="Proteomes" id="UP000297245">
    <property type="component" value="Unassembled WGS sequence"/>
</dbReference>
<accession>A0A4S8LDS0</accession>
<feature type="compositionally biased region" description="Low complexity" evidence="1">
    <location>
        <begin position="28"/>
        <end position="44"/>
    </location>
</feature>
<feature type="compositionally biased region" description="Basic and acidic residues" evidence="1">
    <location>
        <begin position="168"/>
        <end position="185"/>
    </location>
</feature>
<evidence type="ECO:0000313" key="3">
    <source>
        <dbReference type="Proteomes" id="UP000297245"/>
    </source>
</evidence>